<dbReference type="AlphaFoldDB" id="A0A0L6UPM4"/>
<keyword evidence="1" id="KW-0812">Transmembrane</keyword>
<keyword evidence="1" id="KW-0472">Membrane</keyword>
<evidence type="ECO:0000256" key="1">
    <source>
        <dbReference type="SAM" id="Phobius"/>
    </source>
</evidence>
<sequence length="323" mass="38536">MIVGITRLILEKCIHYHFPLWIIEFDVSNFEEVDYSLGLLLLNLNINSGQWVIFWVNYIQNEKILNENNDIIMILIFQRGMWSNWKFLKKIPFHLILRNLFQHLKNLPKLLNWGTGNFDEAILSLPFNFHFLSALFFIIFFFYNTFFILIIAILNIQINKSEIIRYPILSSRCFNIPYMIFRDLCIIYSGNENFSMTKLIDEILQLFFQLKDILIGICLFVSYKQKKVQISENISKISNLTIEIMHCFPHLKFIKSKLNDLQKFLTRICAYLKYLQISVGFNSHLIIYLLHYVLKYHLYWVGGYYIKININLDTSWDTGGIQM</sequence>
<dbReference type="EMBL" id="LAVV01009663">
    <property type="protein sequence ID" value="KNZ50202.1"/>
    <property type="molecule type" value="Genomic_DNA"/>
</dbReference>
<accession>A0A0L6UPM4</accession>
<protein>
    <submittedName>
        <fullName evidence="2">Uncharacterized protein</fullName>
    </submittedName>
</protein>
<gene>
    <name evidence="2" type="ORF">VP01_4545g1</name>
</gene>
<reference evidence="2 3" key="1">
    <citation type="submission" date="2015-08" db="EMBL/GenBank/DDBJ databases">
        <title>Next Generation Sequencing and Analysis of the Genome of Puccinia sorghi L Schw, the Causal Agent of Maize Common Rust.</title>
        <authorList>
            <person name="Rochi L."/>
            <person name="Burguener G."/>
            <person name="Darino M."/>
            <person name="Turjanski A."/>
            <person name="Kreff E."/>
            <person name="Dieguez M.J."/>
            <person name="Sacco F."/>
        </authorList>
    </citation>
    <scope>NUCLEOTIDE SEQUENCE [LARGE SCALE GENOMIC DNA]</scope>
    <source>
        <strain evidence="2 3">RO10H11247</strain>
    </source>
</reference>
<keyword evidence="1" id="KW-1133">Transmembrane helix</keyword>
<comment type="caution">
    <text evidence="2">The sequence shown here is derived from an EMBL/GenBank/DDBJ whole genome shotgun (WGS) entry which is preliminary data.</text>
</comment>
<evidence type="ECO:0000313" key="2">
    <source>
        <dbReference type="EMBL" id="KNZ50202.1"/>
    </source>
</evidence>
<feature type="transmembrane region" description="Helical" evidence="1">
    <location>
        <begin position="271"/>
        <end position="294"/>
    </location>
</feature>
<name>A0A0L6UPM4_9BASI</name>
<keyword evidence="3" id="KW-1185">Reference proteome</keyword>
<dbReference type="Proteomes" id="UP000037035">
    <property type="component" value="Unassembled WGS sequence"/>
</dbReference>
<proteinExistence type="predicted"/>
<organism evidence="2 3">
    <name type="scientific">Puccinia sorghi</name>
    <dbReference type="NCBI Taxonomy" id="27349"/>
    <lineage>
        <taxon>Eukaryota</taxon>
        <taxon>Fungi</taxon>
        <taxon>Dikarya</taxon>
        <taxon>Basidiomycota</taxon>
        <taxon>Pucciniomycotina</taxon>
        <taxon>Pucciniomycetes</taxon>
        <taxon>Pucciniales</taxon>
        <taxon>Pucciniaceae</taxon>
        <taxon>Puccinia</taxon>
    </lineage>
</organism>
<evidence type="ECO:0000313" key="3">
    <source>
        <dbReference type="Proteomes" id="UP000037035"/>
    </source>
</evidence>
<feature type="transmembrane region" description="Helical" evidence="1">
    <location>
        <begin position="131"/>
        <end position="154"/>
    </location>
</feature>
<dbReference type="VEuPathDB" id="FungiDB:VP01_4545g1"/>